<reference evidence="2" key="1">
    <citation type="submission" date="2020-01" db="EMBL/GenBank/DDBJ databases">
        <authorList>
            <person name="Meier V. D."/>
            <person name="Meier V D."/>
        </authorList>
    </citation>
    <scope>NUCLEOTIDE SEQUENCE</scope>
    <source>
        <strain evidence="2">HLG_WM_MAG_10</strain>
    </source>
</reference>
<feature type="transmembrane region" description="Helical" evidence="1">
    <location>
        <begin position="217"/>
        <end position="235"/>
    </location>
</feature>
<proteinExistence type="predicted"/>
<feature type="transmembrane region" description="Helical" evidence="1">
    <location>
        <begin position="61"/>
        <end position="84"/>
    </location>
</feature>
<dbReference type="AlphaFoldDB" id="A0A6S6TYZ7"/>
<feature type="transmembrane region" description="Helical" evidence="1">
    <location>
        <begin position="24"/>
        <end position="41"/>
    </location>
</feature>
<feature type="transmembrane region" description="Helical" evidence="1">
    <location>
        <begin position="153"/>
        <end position="171"/>
    </location>
</feature>
<feature type="transmembrane region" description="Helical" evidence="1">
    <location>
        <begin position="90"/>
        <end position="109"/>
    </location>
</feature>
<feature type="transmembrane region" description="Helical" evidence="1">
    <location>
        <begin position="241"/>
        <end position="257"/>
    </location>
</feature>
<gene>
    <name evidence="2" type="ORF">HELGO_WM21763</name>
</gene>
<protein>
    <submittedName>
        <fullName evidence="2">Uncharacterized protein</fullName>
    </submittedName>
</protein>
<keyword evidence="1" id="KW-0472">Membrane</keyword>
<feature type="transmembrane region" description="Helical" evidence="1">
    <location>
        <begin position="130"/>
        <end position="147"/>
    </location>
</feature>
<name>A0A6S6TYZ7_9BACT</name>
<dbReference type="EMBL" id="CACVAQ010000407">
    <property type="protein sequence ID" value="CAA6827705.1"/>
    <property type="molecule type" value="Genomic_DNA"/>
</dbReference>
<sequence>MNAIFLSMSWGEFLIDVAQHPQKYVFWLIIFLVILFILSRLRNILEERGVNKAIYISRGFVGTFIAFIVTPIVFFIILNLIAIVHGVNTIDIGFLAKWIGLTLTSYWWLLKCFFGSESLSGAVDIYSMDAVIRIFWVLLPLSIIWFRVSNSKIGKLFLIPLIIGVLVITRYKTAPPTFITEDQELVNKIPVLSWFANKDANDTANETPFLTGSRRKIIAGILVFVILIGFVVGLYLEYRVIGLLITLIGLLGFLLMAPHEKEKVIPPSHHEDYHMNIDSLIHRMDSLHLADQKSIEVYNLSMQITSAYKARIDVGDMIRFPDTLCVKYESYFYDWCKE</sequence>
<keyword evidence="1" id="KW-1133">Transmembrane helix</keyword>
<evidence type="ECO:0000256" key="1">
    <source>
        <dbReference type="SAM" id="Phobius"/>
    </source>
</evidence>
<organism evidence="2">
    <name type="scientific">uncultured Aureispira sp</name>
    <dbReference type="NCBI Taxonomy" id="1331704"/>
    <lineage>
        <taxon>Bacteria</taxon>
        <taxon>Pseudomonadati</taxon>
        <taxon>Bacteroidota</taxon>
        <taxon>Saprospiria</taxon>
        <taxon>Saprospirales</taxon>
        <taxon>Saprospiraceae</taxon>
        <taxon>Aureispira</taxon>
        <taxon>environmental samples</taxon>
    </lineage>
</organism>
<accession>A0A6S6TYZ7</accession>
<keyword evidence="1" id="KW-0812">Transmembrane</keyword>
<evidence type="ECO:0000313" key="2">
    <source>
        <dbReference type="EMBL" id="CAA6827705.1"/>
    </source>
</evidence>